<name>A7ED56_SCLS1</name>
<evidence type="ECO:0000313" key="2">
    <source>
        <dbReference type="Proteomes" id="UP000001312"/>
    </source>
</evidence>
<sequence>MTKVAAVALVRSGRAADLPRKAIPSYQTVRRF</sequence>
<accession>A7ED56</accession>
<gene>
    <name evidence="1" type="ORF">SS1G_03246</name>
</gene>
<reference evidence="2" key="1">
    <citation type="journal article" date="2011" name="PLoS Genet.">
        <title>Genomic analysis of the necrotrophic fungal pathogens Sclerotinia sclerotiorum and Botrytis cinerea.</title>
        <authorList>
            <person name="Amselem J."/>
            <person name="Cuomo C.A."/>
            <person name="van Kan J.A."/>
            <person name="Viaud M."/>
            <person name="Benito E.P."/>
            <person name="Couloux A."/>
            <person name="Coutinho P.M."/>
            <person name="de Vries R.P."/>
            <person name="Dyer P.S."/>
            <person name="Fillinger S."/>
            <person name="Fournier E."/>
            <person name="Gout L."/>
            <person name="Hahn M."/>
            <person name="Kohn L."/>
            <person name="Lapalu N."/>
            <person name="Plummer K.M."/>
            <person name="Pradier J.M."/>
            <person name="Quevillon E."/>
            <person name="Sharon A."/>
            <person name="Simon A."/>
            <person name="ten Have A."/>
            <person name="Tudzynski B."/>
            <person name="Tudzynski P."/>
            <person name="Wincker P."/>
            <person name="Andrew M."/>
            <person name="Anthouard V."/>
            <person name="Beever R.E."/>
            <person name="Beffa R."/>
            <person name="Benoit I."/>
            <person name="Bouzid O."/>
            <person name="Brault B."/>
            <person name="Chen Z."/>
            <person name="Choquer M."/>
            <person name="Collemare J."/>
            <person name="Cotton P."/>
            <person name="Danchin E.G."/>
            <person name="Da Silva C."/>
            <person name="Gautier A."/>
            <person name="Giraud C."/>
            <person name="Giraud T."/>
            <person name="Gonzalez C."/>
            <person name="Grossetete S."/>
            <person name="Guldener U."/>
            <person name="Henrissat B."/>
            <person name="Howlett B.J."/>
            <person name="Kodira C."/>
            <person name="Kretschmer M."/>
            <person name="Lappartient A."/>
            <person name="Leroch M."/>
            <person name="Levis C."/>
            <person name="Mauceli E."/>
            <person name="Neuveglise C."/>
            <person name="Oeser B."/>
            <person name="Pearson M."/>
            <person name="Poulain J."/>
            <person name="Poussereau N."/>
            <person name="Quesneville H."/>
            <person name="Rascle C."/>
            <person name="Schumacher J."/>
            <person name="Segurens B."/>
            <person name="Sexton A."/>
            <person name="Silva E."/>
            <person name="Sirven C."/>
            <person name="Soanes D.M."/>
            <person name="Talbot N.J."/>
            <person name="Templeton M."/>
            <person name="Yandava C."/>
            <person name="Yarden O."/>
            <person name="Zeng Q."/>
            <person name="Rollins J.A."/>
            <person name="Lebrun M.H."/>
            <person name="Dickman M."/>
        </authorList>
    </citation>
    <scope>NUCLEOTIDE SEQUENCE [LARGE SCALE GENOMIC DNA]</scope>
    <source>
        <strain evidence="2">ATCC 18683 / 1980 / Ss-1</strain>
    </source>
</reference>
<dbReference type="InParanoid" id="A7ED56"/>
<dbReference type="KEGG" id="ssl:SS1G_03246"/>
<evidence type="ECO:0000313" key="1">
    <source>
        <dbReference type="EMBL" id="EDO00772.1"/>
    </source>
</evidence>
<dbReference type="AlphaFoldDB" id="A7ED56"/>
<dbReference type="Proteomes" id="UP000001312">
    <property type="component" value="Unassembled WGS sequence"/>
</dbReference>
<dbReference type="HOGENOM" id="CLU_3392534_0_0_1"/>
<dbReference type="RefSeq" id="XP_001595157.1">
    <property type="nucleotide sequence ID" value="XM_001595107.1"/>
</dbReference>
<organism evidence="1 2">
    <name type="scientific">Sclerotinia sclerotiorum (strain ATCC 18683 / 1980 / Ss-1)</name>
    <name type="common">White mold</name>
    <name type="synonym">Whetzelinia sclerotiorum</name>
    <dbReference type="NCBI Taxonomy" id="665079"/>
    <lineage>
        <taxon>Eukaryota</taxon>
        <taxon>Fungi</taxon>
        <taxon>Dikarya</taxon>
        <taxon>Ascomycota</taxon>
        <taxon>Pezizomycotina</taxon>
        <taxon>Leotiomycetes</taxon>
        <taxon>Helotiales</taxon>
        <taxon>Sclerotiniaceae</taxon>
        <taxon>Sclerotinia</taxon>
    </lineage>
</organism>
<dbReference type="GeneID" id="5491783"/>
<protein>
    <submittedName>
        <fullName evidence="1">Uncharacterized protein</fullName>
    </submittedName>
</protein>
<keyword evidence="2" id="KW-1185">Reference proteome</keyword>
<dbReference type="EMBL" id="CH476624">
    <property type="protein sequence ID" value="EDO00772.1"/>
    <property type="molecule type" value="Genomic_DNA"/>
</dbReference>
<proteinExistence type="predicted"/>